<accession>F0S5R0</accession>
<gene>
    <name evidence="3" type="ordered locus">Pedsa_3705</name>
</gene>
<protein>
    <submittedName>
        <fullName evidence="3">Beta-Ig-H3/fasciclin</fullName>
    </submittedName>
</protein>
<dbReference type="RefSeq" id="WP_013634715.1">
    <property type="nucleotide sequence ID" value="NC_015177.1"/>
</dbReference>
<dbReference type="STRING" id="762903.Pedsa_3705"/>
<dbReference type="SMART" id="SM00554">
    <property type="entry name" value="FAS1"/>
    <property type="match status" value="1"/>
</dbReference>
<proteinExistence type="predicted"/>
<feature type="signal peptide" evidence="1">
    <location>
        <begin position="1"/>
        <end position="25"/>
    </location>
</feature>
<dbReference type="Gene3D" id="2.30.180.10">
    <property type="entry name" value="FAS1 domain"/>
    <property type="match status" value="1"/>
</dbReference>
<sequence>MIKTFKYSYILFCSLVLFISSCTKWDDHNAAIEASLDKNLLDQIRDNPDLSKFNEYLSQTGYDEVLASSKTLTVWAPDNAALAALDPAIVNNKEQLKLLIGNHISFLSYFSTDPNPQLRVRTLSQKNIVFTSSKYEEANVKKANSYGSNGVLHVIDKAIVPKMNIWEYLNSSSDATLQKAELNSLNYTKRDTSKSEVIGYDQATGKPIFKEGVGLISRNLYLEKDNIASEDSVYTYILLTDNAYTTEVNKLKPYFKTADAHLTDSVTHYNVIKSLAISGKYHPNNLPVKLYSAKDSVIYTLDKSAIVKTYEASNGIVYVMNKLDYDMVSKLRPVRIEGEGAYTLQSSKTVQIRTRRNSLDINDPLYRSFFKDLLIENHGVSGFWVKYQSVLKSVKYKVYVRAVRDFNLIPPAGSSEITQFRMRIAFGANTATDIPYYENVGVIKNGDGTYSPNYNKVYVGEYTVAEYGRKDIFLVANNVTTNGLNTLLLDYIELVPVP</sequence>
<dbReference type="EMBL" id="CP002545">
    <property type="protein sequence ID" value="ADY54234.1"/>
    <property type="molecule type" value="Genomic_DNA"/>
</dbReference>
<evidence type="ECO:0000313" key="4">
    <source>
        <dbReference type="Proteomes" id="UP000000310"/>
    </source>
</evidence>
<feature type="chain" id="PRO_5003260114" evidence="1">
    <location>
        <begin position="26"/>
        <end position="498"/>
    </location>
</feature>
<dbReference type="AlphaFoldDB" id="F0S5R0"/>
<keyword evidence="1" id="KW-0732">Signal</keyword>
<dbReference type="InterPro" id="IPR000782">
    <property type="entry name" value="FAS1_domain"/>
</dbReference>
<organism evidence="3 4">
    <name type="scientific">Pseudopedobacter saltans (strain ATCC 51119 / DSM 12145 / JCM 21818 / CCUG 39354 / LMG 10337 / NBRC 100064 / NCIMB 13643)</name>
    <name type="common">Pedobacter saltans</name>
    <dbReference type="NCBI Taxonomy" id="762903"/>
    <lineage>
        <taxon>Bacteria</taxon>
        <taxon>Pseudomonadati</taxon>
        <taxon>Bacteroidota</taxon>
        <taxon>Sphingobacteriia</taxon>
        <taxon>Sphingobacteriales</taxon>
        <taxon>Sphingobacteriaceae</taxon>
        <taxon>Pseudopedobacter</taxon>
    </lineage>
</organism>
<dbReference type="InterPro" id="IPR050904">
    <property type="entry name" value="Adhesion/Biosynth-related"/>
</dbReference>
<dbReference type="Proteomes" id="UP000000310">
    <property type="component" value="Chromosome"/>
</dbReference>
<evidence type="ECO:0000259" key="2">
    <source>
        <dbReference type="PROSITE" id="PS50213"/>
    </source>
</evidence>
<dbReference type="PANTHER" id="PTHR10900:SF77">
    <property type="entry name" value="FI19380P1"/>
    <property type="match status" value="1"/>
</dbReference>
<dbReference type="PROSITE" id="PS50213">
    <property type="entry name" value="FAS1"/>
    <property type="match status" value="1"/>
</dbReference>
<dbReference type="HOGENOM" id="CLU_549595_0_0_10"/>
<dbReference type="InterPro" id="IPR036378">
    <property type="entry name" value="FAS1_dom_sf"/>
</dbReference>
<dbReference type="GO" id="GO:0005615">
    <property type="term" value="C:extracellular space"/>
    <property type="evidence" value="ECO:0007669"/>
    <property type="project" value="TreeGrafter"/>
</dbReference>
<name>F0S5R0_PSESL</name>
<keyword evidence="4" id="KW-1185">Reference proteome</keyword>
<feature type="domain" description="FAS1" evidence="2">
    <location>
        <begin position="37"/>
        <end position="159"/>
    </location>
</feature>
<dbReference type="OrthoDB" id="831756at2"/>
<evidence type="ECO:0000313" key="3">
    <source>
        <dbReference type="EMBL" id="ADY54234.1"/>
    </source>
</evidence>
<dbReference type="PANTHER" id="PTHR10900">
    <property type="entry name" value="PERIOSTIN-RELATED"/>
    <property type="match status" value="1"/>
</dbReference>
<dbReference type="PROSITE" id="PS51257">
    <property type="entry name" value="PROKAR_LIPOPROTEIN"/>
    <property type="match status" value="1"/>
</dbReference>
<reference evidence="4" key="2">
    <citation type="submission" date="2011-02" db="EMBL/GenBank/DDBJ databases">
        <title>The complete genome of Pedobacter saltans DSM 12145.</title>
        <authorList>
            <consortium name="US DOE Joint Genome Institute (JGI-PGF)"/>
            <person name="Lucas S."/>
            <person name="Copeland A."/>
            <person name="Lapidus A."/>
            <person name="Bruce D."/>
            <person name="Goodwin L."/>
            <person name="Pitluck S."/>
            <person name="Kyrpides N."/>
            <person name="Mavromatis K."/>
            <person name="Pagani I."/>
            <person name="Ivanova N."/>
            <person name="Ovchinnikova G."/>
            <person name="Lu M."/>
            <person name="Detter J.C."/>
            <person name="Han C."/>
            <person name="Land M."/>
            <person name="Hauser L."/>
            <person name="Markowitz V."/>
            <person name="Cheng J.-F."/>
            <person name="Hugenholtz P."/>
            <person name="Woyke T."/>
            <person name="Wu D."/>
            <person name="Tindall B."/>
            <person name="Pomrenke H.G."/>
            <person name="Brambilla E."/>
            <person name="Klenk H.-P."/>
            <person name="Eisen J.A."/>
        </authorList>
    </citation>
    <scope>NUCLEOTIDE SEQUENCE [LARGE SCALE GENOMIC DNA]</scope>
    <source>
        <strain evidence="4">ATCC 51119 / DSM 12145 / JCM 21818 / LMG 10337 / NBRC 100064 / NCIMB 13643</strain>
    </source>
</reference>
<dbReference type="Pfam" id="PF02469">
    <property type="entry name" value="Fasciclin"/>
    <property type="match status" value="1"/>
</dbReference>
<dbReference type="KEGG" id="psn:Pedsa_3705"/>
<dbReference type="eggNOG" id="COG2335">
    <property type="taxonomic scope" value="Bacteria"/>
</dbReference>
<reference evidence="3 4" key="1">
    <citation type="journal article" date="2011" name="Stand. Genomic Sci.">
        <title>Complete genome sequence of the gliding, heparinolytic Pedobacter saltans type strain (113).</title>
        <authorList>
            <person name="Liolios K."/>
            <person name="Sikorski J."/>
            <person name="Lu M."/>
            <person name="Nolan M."/>
            <person name="Lapidus A."/>
            <person name="Lucas S."/>
            <person name="Hammon N."/>
            <person name="Deshpande S."/>
            <person name="Cheng J.F."/>
            <person name="Tapia R."/>
            <person name="Han C."/>
            <person name="Goodwin L."/>
            <person name="Pitluck S."/>
            <person name="Huntemann M."/>
            <person name="Ivanova N."/>
            <person name="Pagani I."/>
            <person name="Mavromatis K."/>
            <person name="Ovchinikova G."/>
            <person name="Pati A."/>
            <person name="Chen A."/>
            <person name="Palaniappan K."/>
            <person name="Land M."/>
            <person name="Hauser L."/>
            <person name="Brambilla E.M."/>
            <person name="Kotsyurbenko O."/>
            <person name="Rohde M."/>
            <person name="Tindall B.J."/>
            <person name="Abt B."/>
            <person name="Goker M."/>
            <person name="Detter J.C."/>
            <person name="Woyke T."/>
            <person name="Bristow J."/>
            <person name="Eisen J.A."/>
            <person name="Markowitz V."/>
            <person name="Hugenholtz P."/>
            <person name="Klenk H.P."/>
            <person name="Kyrpides N.C."/>
        </authorList>
    </citation>
    <scope>NUCLEOTIDE SEQUENCE [LARGE SCALE GENOMIC DNA]</scope>
    <source>
        <strain evidence="4">ATCC 51119 / DSM 12145 / JCM 21818 / LMG 10337 / NBRC 100064 / NCIMB 13643</strain>
    </source>
</reference>
<dbReference type="SUPFAM" id="SSF82153">
    <property type="entry name" value="FAS1 domain"/>
    <property type="match status" value="1"/>
</dbReference>
<evidence type="ECO:0000256" key="1">
    <source>
        <dbReference type="SAM" id="SignalP"/>
    </source>
</evidence>